<proteinExistence type="predicted"/>
<protein>
    <submittedName>
        <fullName evidence="2">Uncharacterized protein DUF4296</fullName>
    </submittedName>
</protein>
<dbReference type="EMBL" id="PGFG01000001">
    <property type="protein sequence ID" value="PJJ75177.1"/>
    <property type="molecule type" value="Genomic_DNA"/>
</dbReference>
<reference evidence="2 3" key="1">
    <citation type="submission" date="2017-11" db="EMBL/GenBank/DDBJ databases">
        <title>Genomic Encyclopedia of Archaeal and Bacterial Type Strains, Phase II (KMG-II): From Individual Species to Whole Genera.</title>
        <authorList>
            <person name="Goeker M."/>
        </authorList>
    </citation>
    <scope>NUCLEOTIDE SEQUENCE [LARGE SCALE GENOMIC DNA]</scope>
    <source>
        <strain evidence="2 3">DSM 27268</strain>
    </source>
</reference>
<organism evidence="2 3">
    <name type="scientific">Thermoflavifilum aggregans</name>
    <dbReference type="NCBI Taxonomy" id="454188"/>
    <lineage>
        <taxon>Bacteria</taxon>
        <taxon>Pseudomonadati</taxon>
        <taxon>Bacteroidota</taxon>
        <taxon>Chitinophagia</taxon>
        <taxon>Chitinophagales</taxon>
        <taxon>Chitinophagaceae</taxon>
        <taxon>Thermoflavifilum</taxon>
    </lineage>
</organism>
<evidence type="ECO:0000259" key="1">
    <source>
        <dbReference type="Pfam" id="PF14129"/>
    </source>
</evidence>
<evidence type="ECO:0000313" key="3">
    <source>
        <dbReference type="Proteomes" id="UP000230000"/>
    </source>
</evidence>
<dbReference type="InterPro" id="IPR025381">
    <property type="entry name" value="DUF4296"/>
</dbReference>
<feature type="domain" description="DUF4296" evidence="1">
    <location>
        <begin position="34"/>
        <end position="118"/>
    </location>
</feature>
<name>A0A2M9CTD3_9BACT</name>
<evidence type="ECO:0000313" key="2">
    <source>
        <dbReference type="EMBL" id="PJJ75177.1"/>
    </source>
</evidence>
<dbReference type="Proteomes" id="UP000230000">
    <property type="component" value="Unassembled WGS sequence"/>
</dbReference>
<dbReference type="Pfam" id="PF14129">
    <property type="entry name" value="DUF4296"/>
    <property type="match status" value="1"/>
</dbReference>
<gene>
    <name evidence="2" type="ORF">BXY57_0746</name>
</gene>
<accession>A0A2M9CTD3</accession>
<dbReference type="PROSITE" id="PS51257">
    <property type="entry name" value="PROKAR_LIPOPROTEIN"/>
    <property type="match status" value="1"/>
</dbReference>
<sequence>MNMKNSIRQRIICWTYAVACLIMIAGCKHHERVPKSYIQPEEMKNILLDMQAAQAYVDNMPYDSLHLRQEKLKYYYQQILELYHLNHQEFMRSYEYYVMHPVIMKMVYDSLLADVKRRQVMVDSMLIKKRFQHPIEK</sequence>
<dbReference type="AlphaFoldDB" id="A0A2M9CTD3"/>
<keyword evidence="3" id="KW-1185">Reference proteome</keyword>
<comment type="caution">
    <text evidence="2">The sequence shown here is derived from an EMBL/GenBank/DDBJ whole genome shotgun (WGS) entry which is preliminary data.</text>
</comment>